<dbReference type="InterPro" id="IPR036852">
    <property type="entry name" value="Peptidase_S8/S53_dom_sf"/>
</dbReference>
<feature type="chain" id="PRO_5012813402" evidence="7">
    <location>
        <begin position="16"/>
        <end position="354"/>
    </location>
</feature>
<dbReference type="PROSITE" id="PS51892">
    <property type="entry name" value="SUBTILASE"/>
    <property type="match status" value="1"/>
</dbReference>
<dbReference type="SUPFAM" id="SSF54897">
    <property type="entry name" value="Protease propeptides/inhibitors"/>
    <property type="match status" value="1"/>
</dbReference>
<evidence type="ECO:0000256" key="1">
    <source>
        <dbReference type="ARBA" id="ARBA00011073"/>
    </source>
</evidence>
<dbReference type="PROSITE" id="PS00137">
    <property type="entry name" value="SUBTILASE_HIS"/>
    <property type="match status" value="1"/>
</dbReference>
<evidence type="ECO:0000256" key="4">
    <source>
        <dbReference type="ARBA" id="ARBA00022801"/>
    </source>
</evidence>
<dbReference type="AlphaFoldDB" id="E9EI93"/>
<accession>E9EI93</accession>
<keyword evidence="3 7" id="KW-0732">Signal</keyword>
<dbReference type="EMBL" id="GL698632">
    <property type="protein sequence ID" value="EFY84364.1"/>
    <property type="molecule type" value="Genomic_DNA"/>
</dbReference>
<dbReference type="OrthoDB" id="206201at2759"/>
<dbReference type="CDD" id="cd04077">
    <property type="entry name" value="Peptidases_S8_PCSK9_ProteinaseK_like"/>
    <property type="match status" value="1"/>
</dbReference>
<protein>
    <submittedName>
        <fullName evidence="10">Putative subtilisin-like protease</fullName>
    </submittedName>
</protein>
<dbReference type="SUPFAM" id="SSF52743">
    <property type="entry name" value="Subtilisin-like"/>
    <property type="match status" value="1"/>
</dbReference>
<dbReference type="Pfam" id="PF05922">
    <property type="entry name" value="Inhibitor_I9"/>
    <property type="match status" value="1"/>
</dbReference>
<dbReference type="GeneID" id="19253902"/>
<dbReference type="GO" id="GO:0004252">
    <property type="term" value="F:serine-type endopeptidase activity"/>
    <property type="evidence" value="ECO:0007669"/>
    <property type="project" value="InterPro"/>
</dbReference>
<dbReference type="PANTHER" id="PTHR43806">
    <property type="entry name" value="PEPTIDASE S8"/>
    <property type="match status" value="1"/>
</dbReference>
<evidence type="ECO:0000313" key="11">
    <source>
        <dbReference type="Proteomes" id="UP000002499"/>
    </source>
</evidence>
<organism evidence="11">
    <name type="scientific">Metarhizium acridum (strain CQMa 102)</name>
    <dbReference type="NCBI Taxonomy" id="655827"/>
    <lineage>
        <taxon>Eukaryota</taxon>
        <taxon>Fungi</taxon>
        <taxon>Dikarya</taxon>
        <taxon>Ascomycota</taxon>
        <taxon>Pezizomycotina</taxon>
        <taxon>Sordariomycetes</taxon>
        <taxon>Hypocreomycetidae</taxon>
        <taxon>Hypocreales</taxon>
        <taxon>Clavicipitaceae</taxon>
        <taxon>Metarhizium</taxon>
    </lineage>
</organism>
<comment type="similarity">
    <text evidence="1 6">Belongs to the peptidase S8 family.</text>
</comment>
<dbReference type="InterPro" id="IPR050131">
    <property type="entry name" value="Peptidase_S8_subtilisin-like"/>
</dbReference>
<dbReference type="InterPro" id="IPR022398">
    <property type="entry name" value="Peptidase_S8_His-AS"/>
</dbReference>
<gene>
    <name evidence="10" type="ORF">MAC_09591</name>
</gene>
<dbReference type="InterPro" id="IPR015500">
    <property type="entry name" value="Peptidase_S8_subtilisin-rel"/>
</dbReference>
<keyword evidence="11" id="KW-1185">Reference proteome</keyword>
<dbReference type="HOGENOM" id="CLU_011263_1_0_1"/>
<dbReference type="PRINTS" id="PR00723">
    <property type="entry name" value="SUBTILISIN"/>
</dbReference>
<dbReference type="Gene3D" id="3.40.50.200">
    <property type="entry name" value="Peptidase S8/S53 domain"/>
    <property type="match status" value="1"/>
</dbReference>
<keyword evidence="2 10" id="KW-0645">Protease</keyword>
<evidence type="ECO:0000256" key="7">
    <source>
        <dbReference type="SAM" id="SignalP"/>
    </source>
</evidence>
<sequence length="354" mass="37092">MIPSALLLLLPITAAAPASKRAEPAPLIIPRDGSDAIHGQYTVILKDDGDSQALAEVMRLVNGNATQVYENLFKGFTAEFDEDSLRAVRSHDKVDFVEMDQKVPLPDEPQGKVEAVEPDPKATAPVVGPQDQVPSHPDQVFRRDTAFTPYINNPTGGQGVCAYVVDTGVDASHPDFGGRASMVASLVDSHGYDFVGHGTHVAGILGSNTYGVAKRVTIYGVKALSERPDASGISNLIAGLNYVAEDAPRRSCPNGIVVNMSAGVPRIIPALNLAARKLVQRGFFVAVAAGNEGHDARVNSPASEPSICTVGGFGYRDSNYGSVVDIQAPGANILSTVPGGGAVSHQSHGHTLTL</sequence>
<dbReference type="GO" id="GO:0005576">
    <property type="term" value="C:extracellular region"/>
    <property type="evidence" value="ECO:0007669"/>
    <property type="project" value="UniProtKB-ARBA"/>
</dbReference>
<keyword evidence="5" id="KW-0720">Serine protease</keyword>
<dbReference type="InterPro" id="IPR037045">
    <property type="entry name" value="S8pro/Inhibitor_I9_sf"/>
</dbReference>
<evidence type="ECO:0000259" key="9">
    <source>
        <dbReference type="Pfam" id="PF05922"/>
    </source>
</evidence>
<dbReference type="InParanoid" id="E9EI93"/>
<evidence type="ECO:0000256" key="2">
    <source>
        <dbReference type="ARBA" id="ARBA00022670"/>
    </source>
</evidence>
<proteinExistence type="inferred from homology"/>
<evidence type="ECO:0000256" key="3">
    <source>
        <dbReference type="ARBA" id="ARBA00022729"/>
    </source>
</evidence>
<dbReference type="GO" id="GO:0006508">
    <property type="term" value="P:proteolysis"/>
    <property type="evidence" value="ECO:0007669"/>
    <property type="project" value="UniProtKB-KW"/>
</dbReference>
<dbReference type="InterPro" id="IPR034193">
    <property type="entry name" value="PCSK9_ProteinaseK-like"/>
</dbReference>
<reference evidence="10 11" key="1">
    <citation type="journal article" date="2011" name="PLoS Genet.">
        <title>Genome sequencing and comparative transcriptomics of the model entomopathogenic fungi Metarhizium anisopliae and M. acridum.</title>
        <authorList>
            <person name="Gao Q."/>
            <person name="Jin K."/>
            <person name="Ying S.H."/>
            <person name="Zhang Y."/>
            <person name="Xiao G."/>
            <person name="Shang Y."/>
            <person name="Duan Z."/>
            <person name="Hu X."/>
            <person name="Xie X.Q."/>
            <person name="Zhou G."/>
            <person name="Peng G."/>
            <person name="Luo Z."/>
            <person name="Huang W."/>
            <person name="Wang B."/>
            <person name="Fang W."/>
            <person name="Wang S."/>
            <person name="Zhong Y."/>
            <person name="Ma L.J."/>
            <person name="St Leger R.J."/>
            <person name="Zhao G.P."/>
            <person name="Pei Y."/>
            <person name="Feng M.G."/>
            <person name="Xia Y."/>
            <person name="Wang C."/>
        </authorList>
    </citation>
    <scope>NUCLEOTIDE SEQUENCE [LARGE SCALE GENOMIC DNA]</scope>
    <source>
        <strain evidence="10 11">CQMa 102</strain>
    </source>
</reference>
<dbReference type="InterPro" id="IPR023827">
    <property type="entry name" value="Peptidase_S8_Asp-AS"/>
</dbReference>
<name>E9EI93_METAQ</name>
<dbReference type="KEGG" id="maw:19253902"/>
<dbReference type="Gene3D" id="3.30.70.80">
    <property type="entry name" value="Peptidase S8 propeptide/proteinase inhibitor I9"/>
    <property type="match status" value="1"/>
</dbReference>
<comment type="caution">
    <text evidence="6">Lacks conserved residue(s) required for the propagation of feature annotation.</text>
</comment>
<evidence type="ECO:0000256" key="5">
    <source>
        <dbReference type="ARBA" id="ARBA00022825"/>
    </source>
</evidence>
<dbReference type="eggNOG" id="KOG1153">
    <property type="taxonomic scope" value="Eukaryota"/>
</dbReference>
<dbReference type="InterPro" id="IPR000209">
    <property type="entry name" value="Peptidase_S8/S53_dom"/>
</dbReference>
<dbReference type="Pfam" id="PF00082">
    <property type="entry name" value="Peptidase_S8"/>
    <property type="match status" value="1"/>
</dbReference>
<dbReference type="InterPro" id="IPR010259">
    <property type="entry name" value="S8pro/Inhibitor_I9"/>
</dbReference>
<feature type="domain" description="Peptidase S8/S53" evidence="8">
    <location>
        <begin position="157"/>
        <end position="338"/>
    </location>
</feature>
<evidence type="ECO:0000313" key="10">
    <source>
        <dbReference type="EMBL" id="EFY84364.1"/>
    </source>
</evidence>
<dbReference type="Proteomes" id="UP000002499">
    <property type="component" value="Unassembled WGS sequence"/>
</dbReference>
<feature type="signal peptide" evidence="7">
    <location>
        <begin position="1"/>
        <end position="15"/>
    </location>
</feature>
<evidence type="ECO:0000259" key="8">
    <source>
        <dbReference type="Pfam" id="PF00082"/>
    </source>
</evidence>
<dbReference type="PROSITE" id="PS00136">
    <property type="entry name" value="SUBTILASE_ASP"/>
    <property type="match status" value="1"/>
</dbReference>
<evidence type="ECO:0000256" key="6">
    <source>
        <dbReference type="PROSITE-ProRule" id="PRU01240"/>
    </source>
</evidence>
<feature type="domain" description="Inhibitor I9" evidence="9">
    <location>
        <begin position="63"/>
        <end position="105"/>
    </location>
</feature>
<keyword evidence="4" id="KW-0378">Hydrolase</keyword>
<dbReference type="PANTHER" id="PTHR43806:SF58">
    <property type="entry name" value="ALKALINE PROTEASE 1-RELATED"/>
    <property type="match status" value="1"/>
</dbReference>